<dbReference type="InterPro" id="IPR000182">
    <property type="entry name" value="GNAT_dom"/>
</dbReference>
<keyword evidence="2 5" id="KW-0012">Acyltransferase</keyword>
<proteinExistence type="inferred from homology"/>
<dbReference type="Pfam" id="PF13302">
    <property type="entry name" value="Acetyltransf_3"/>
    <property type="match status" value="1"/>
</dbReference>
<dbReference type="Gene3D" id="3.40.630.30">
    <property type="match status" value="1"/>
</dbReference>
<dbReference type="InterPro" id="IPR051531">
    <property type="entry name" value="N-acetyltransferase"/>
</dbReference>
<name>A0A068VSM9_PROFF</name>
<accession>A0A068VSM9</accession>
<dbReference type="SUPFAM" id="SSF55729">
    <property type="entry name" value="Acyl-CoA N-acyltransferases (Nat)"/>
    <property type="match status" value="1"/>
</dbReference>
<dbReference type="AlphaFoldDB" id="A0A068VSM9"/>
<evidence type="ECO:0000256" key="1">
    <source>
        <dbReference type="ARBA" id="ARBA00022679"/>
    </source>
</evidence>
<dbReference type="EMBL" id="LM676434">
    <property type="protein sequence ID" value="CEP27277.1"/>
    <property type="molecule type" value="Genomic_DNA"/>
</dbReference>
<comment type="similarity">
    <text evidence="3">Belongs to the acetyltransferase family. RimJ subfamily.</text>
</comment>
<organism evidence="5">
    <name type="scientific">Propionibacterium freudenreichii subsp. freudenreichii</name>
    <dbReference type="NCBI Taxonomy" id="66712"/>
    <lineage>
        <taxon>Bacteria</taxon>
        <taxon>Bacillati</taxon>
        <taxon>Actinomycetota</taxon>
        <taxon>Actinomycetes</taxon>
        <taxon>Propionibacteriales</taxon>
        <taxon>Propionibacteriaceae</taxon>
        <taxon>Propionibacterium</taxon>
    </lineage>
</organism>
<dbReference type="InterPro" id="IPR016181">
    <property type="entry name" value="Acyl_CoA_acyltransferase"/>
</dbReference>
<dbReference type="PANTHER" id="PTHR43792:SF8">
    <property type="entry name" value="[RIBOSOMAL PROTEIN US5]-ALANINE N-ACETYLTRANSFERASE"/>
    <property type="match status" value="1"/>
</dbReference>
<evidence type="ECO:0000256" key="2">
    <source>
        <dbReference type="ARBA" id="ARBA00023315"/>
    </source>
</evidence>
<dbReference type="RefSeq" id="WP_013161663.1">
    <property type="nucleotide sequence ID" value="NZ_CP010341.1"/>
</dbReference>
<dbReference type="GO" id="GO:0005737">
    <property type="term" value="C:cytoplasm"/>
    <property type="evidence" value="ECO:0007669"/>
    <property type="project" value="TreeGrafter"/>
</dbReference>
<feature type="domain" description="N-acetyltransferase" evidence="4">
    <location>
        <begin position="21"/>
        <end position="204"/>
    </location>
</feature>
<dbReference type="GO" id="GO:0008999">
    <property type="term" value="F:protein-N-terminal-alanine acetyltransferase activity"/>
    <property type="evidence" value="ECO:0007669"/>
    <property type="project" value="TreeGrafter"/>
</dbReference>
<reference evidence="5" key="1">
    <citation type="submission" date="2014-08" db="EMBL/GenBank/DDBJ databases">
        <authorList>
            <person name="Falentin Helene"/>
        </authorList>
    </citation>
    <scope>NUCLEOTIDE SEQUENCE</scope>
</reference>
<dbReference type="EC" id="2.3.1.128" evidence="5"/>
<dbReference type="PATRIC" id="fig|66712.6.peg.1752"/>
<keyword evidence="1 5" id="KW-0808">Transferase</keyword>
<dbReference type="GeneID" id="61221593"/>
<dbReference type="PROSITE" id="PS51186">
    <property type="entry name" value="GNAT"/>
    <property type="match status" value="1"/>
</dbReference>
<evidence type="ECO:0000259" key="4">
    <source>
        <dbReference type="PROSITE" id="PS51186"/>
    </source>
</evidence>
<dbReference type="PANTHER" id="PTHR43792">
    <property type="entry name" value="GNAT FAMILY, PUTATIVE (AFU_ORTHOLOGUE AFUA_3G00765)-RELATED-RELATED"/>
    <property type="match status" value="1"/>
</dbReference>
<evidence type="ECO:0000313" key="5">
    <source>
        <dbReference type="EMBL" id="CEP27277.1"/>
    </source>
</evidence>
<gene>
    <name evidence="5" type="primary">rimJ</name>
    <name evidence="5" type="ORF">PFCIRM138_00665</name>
</gene>
<evidence type="ECO:0000256" key="3">
    <source>
        <dbReference type="ARBA" id="ARBA00038502"/>
    </source>
</evidence>
<protein>
    <submittedName>
        <fullName evidence="5">Ribosomal-protein-alanine acetyltransferase</fullName>
        <ecNumber evidence="5">2.3.1.128</ecNumber>
    </submittedName>
</protein>
<dbReference type="KEGG" id="pfre:RM25_1720"/>
<sequence>MVDLDLPRAHRWPLTLRFGPLALRPIERRDAAELRQLRARNREWTGPWDTTVPPQGVPRSLTFGRMVAEQRARGRAATQLSWLLTLDPGAAGGGEARRRRRAPIVGQLTVADIVYGAGRFASIGYWIDEGHAGRGLVPLAAAIATDYCFEVLELHRLEICIRPENQRSLRVVDKLGYRREGLRPRYLHIDGDWRDHLVFVMTSEECPAGGLVRALVEQRVQDAATNPAKAAGDAVD</sequence>